<keyword evidence="2" id="KW-1185">Reference proteome</keyword>
<dbReference type="Gene3D" id="2.40.10.270">
    <property type="entry name" value="Bacteriophage SPP1 head-tail adaptor protein"/>
    <property type="match status" value="1"/>
</dbReference>
<accession>A0ABN4Z345</accession>
<reference evidence="1 2" key="1">
    <citation type="submission" date="2016-10" db="EMBL/GenBank/DDBJ databases">
        <title>Complete Genome Assembly of Pantoea stewartii subsp. stewartii DC283, a Corn Pathogen.</title>
        <authorList>
            <person name="Duong D.A."/>
            <person name="Stevens A.M."/>
            <person name="Jensen R.V."/>
        </authorList>
    </citation>
    <scope>NUCLEOTIDE SEQUENCE [LARGE SCALE GENOMIC DNA]</scope>
    <source>
        <strain evidence="1 2">DC283</strain>
    </source>
</reference>
<dbReference type="RefSeq" id="WP_082999230.1">
    <property type="nucleotide sequence ID" value="NZ_CP017581.1"/>
</dbReference>
<evidence type="ECO:0000313" key="1">
    <source>
        <dbReference type="EMBL" id="ARF50791.1"/>
    </source>
</evidence>
<name>A0ABN4Z345_PANSE</name>
<dbReference type="NCBIfam" id="TIGR01563">
    <property type="entry name" value="gp16_SPP1"/>
    <property type="match status" value="1"/>
</dbReference>
<protein>
    <submittedName>
        <fullName evidence="1">Head-tail adaptor</fullName>
    </submittedName>
</protein>
<gene>
    <name evidence="1" type="ORF">DSJ_16585</name>
</gene>
<sequence length="113" mass="12453">MEPGRLRHRVTVQNAVQVKLPSGQPKDEWHAVATGVPAEVKGISGREIVASGAEKAEATIRVWMRYRNDITAASRLVCETGPYRGYVLDVIGIPIADNRMTRLEILCKQGVKT</sequence>
<dbReference type="InterPro" id="IPR008767">
    <property type="entry name" value="Phage_SPP1_head-tail_adaptor"/>
</dbReference>
<dbReference type="Proteomes" id="UP000192380">
    <property type="component" value="Chromosome"/>
</dbReference>
<dbReference type="Pfam" id="PF05521">
    <property type="entry name" value="Phage_HCP"/>
    <property type="match status" value="1"/>
</dbReference>
<dbReference type="EMBL" id="CP017581">
    <property type="protein sequence ID" value="ARF50791.1"/>
    <property type="molecule type" value="Genomic_DNA"/>
</dbReference>
<organism evidence="1 2">
    <name type="scientific">Pantoea stewartii subsp. stewartii DC283</name>
    <dbReference type="NCBI Taxonomy" id="660596"/>
    <lineage>
        <taxon>Bacteria</taxon>
        <taxon>Pseudomonadati</taxon>
        <taxon>Pseudomonadota</taxon>
        <taxon>Gammaproteobacteria</taxon>
        <taxon>Enterobacterales</taxon>
        <taxon>Erwiniaceae</taxon>
        <taxon>Pantoea</taxon>
    </lineage>
</organism>
<dbReference type="InterPro" id="IPR038666">
    <property type="entry name" value="SSP1_head-tail_sf"/>
</dbReference>
<proteinExistence type="predicted"/>
<evidence type="ECO:0000313" key="2">
    <source>
        <dbReference type="Proteomes" id="UP000192380"/>
    </source>
</evidence>